<evidence type="ECO:0000256" key="1">
    <source>
        <dbReference type="ARBA" id="ARBA00004123"/>
    </source>
</evidence>
<sequence>MEGKKTPPPPPPPPSFYAPTTSTNTNDFSFVNDSFFEKPPSEVVKVGDFGPFLYEWLGIDDEDAIDPINAVDAAVQTPVNLPPPSPSPSSIILESSQVLPPPIPNSQNSPVFDIIPSEYDPGNTNTTDTTKTAGRKRRAESVAGYGGDGRVSGDEGDENNKTKNRLKLRAATMAKIAATLTIQRRSDNNVPKFAFLTESEDEYLEDGYRWRKYGQKMVRNSPFPRSYYRCTAVGCSVKKRVERSPDDPTHVMTTYEGLHYHGLPPELPPPRPFSIYTDSDVPITAAKPPVARRGSRGSGGGGGGGGSGSARAGHHANNTITSVNVENGAIGSGDDSARAGNHANNSVTIVNVNTGVNTCGGGSGVGDGGSKHSAAIPTDVYDQQMQIVEQAVASVQSYSAPTAPMIDVTPMDVTDNHDQSFLDVDHYGDFFSDEDFFGDEDLFGDLSFNDYNASSSSASGEDLVGKICTGLLEDIINFSPSMAPHPHDQQPFLWP</sequence>
<proteinExistence type="predicted"/>
<dbReference type="PANTHER" id="PTHR31221">
    <property type="entry name" value="WRKY TRANSCRIPTION FACTOR PROTEIN 1-RELATED"/>
    <property type="match status" value="1"/>
</dbReference>
<evidence type="ECO:0000259" key="7">
    <source>
        <dbReference type="PROSITE" id="PS50811"/>
    </source>
</evidence>
<feature type="domain" description="WRKY" evidence="7">
    <location>
        <begin position="199"/>
        <end position="264"/>
    </location>
</feature>
<comment type="caution">
    <text evidence="8">The sequence shown here is derived from an EMBL/GenBank/DDBJ whole genome shotgun (WGS) entry which is preliminary data.</text>
</comment>
<keyword evidence="4" id="KW-0804">Transcription</keyword>
<dbReference type="SMART" id="SM00774">
    <property type="entry name" value="WRKY"/>
    <property type="match status" value="1"/>
</dbReference>
<dbReference type="Proteomes" id="UP001341840">
    <property type="component" value="Unassembled WGS sequence"/>
</dbReference>
<dbReference type="InterPro" id="IPR003657">
    <property type="entry name" value="WRKY_dom"/>
</dbReference>
<evidence type="ECO:0000313" key="8">
    <source>
        <dbReference type="EMBL" id="MED6212206.1"/>
    </source>
</evidence>
<keyword evidence="9" id="KW-1185">Reference proteome</keyword>
<feature type="region of interest" description="Disordered" evidence="6">
    <location>
        <begin position="116"/>
        <end position="162"/>
    </location>
</feature>
<name>A0ABU6YQL4_9FABA</name>
<dbReference type="Gene3D" id="2.20.25.80">
    <property type="entry name" value="WRKY domain"/>
    <property type="match status" value="1"/>
</dbReference>
<feature type="region of interest" description="Disordered" evidence="6">
    <location>
        <begin position="1"/>
        <end position="24"/>
    </location>
</feature>
<evidence type="ECO:0000256" key="3">
    <source>
        <dbReference type="ARBA" id="ARBA00023125"/>
    </source>
</evidence>
<organism evidence="8 9">
    <name type="scientific">Stylosanthes scabra</name>
    <dbReference type="NCBI Taxonomy" id="79078"/>
    <lineage>
        <taxon>Eukaryota</taxon>
        <taxon>Viridiplantae</taxon>
        <taxon>Streptophyta</taxon>
        <taxon>Embryophyta</taxon>
        <taxon>Tracheophyta</taxon>
        <taxon>Spermatophyta</taxon>
        <taxon>Magnoliopsida</taxon>
        <taxon>eudicotyledons</taxon>
        <taxon>Gunneridae</taxon>
        <taxon>Pentapetalae</taxon>
        <taxon>rosids</taxon>
        <taxon>fabids</taxon>
        <taxon>Fabales</taxon>
        <taxon>Fabaceae</taxon>
        <taxon>Papilionoideae</taxon>
        <taxon>50 kb inversion clade</taxon>
        <taxon>dalbergioids sensu lato</taxon>
        <taxon>Dalbergieae</taxon>
        <taxon>Pterocarpus clade</taxon>
        <taxon>Stylosanthes</taxon>
    </lineage>
</organism>
<evidence type="ECO:0000256" key="5">
    <source>
        <dbReference type="ARBA" id="ARBA00023242"/>
    </source>
</evidence>
<accession>A0ABU6YQL4</accession>
<keyword evidence="3" id="KW-0238">DNA-binding</keyword>
<evidence type="ECO:0000313" key="9">
    <source>
        <dbReference type="Proteomes" id="UP001341840"/>
    </source>
</evidence>
<dbReference type="PANTHER" id="PTHR31221:SF380">
    <property type="entry name" value="WRKY DOMAIN-CONTAINING PROTEIN-RELATED"/>
    <property type="match status" value="1"/>
</dbReference>
<evidence type="ECO:0000256" key="2">
    <source>
        <dbReference type="ARBA" id="ARBA00023015"/>
    </source>
</evidence>
<evidence type="ECO:0000256" key="6">
    <source>
        <dbReference type="SAM" id="MobiDB-lite"/>
    </source>
</evidence>
<dbReference type="PROSITE" id="PS50811">
    <property type="entry name" value="WRKY"/>
    <property type="match status" value="1"/>
</dbReference>
<feature type="region of interest" description="Disordered" evidence="6">
    <location>
        <begin position="285"/>
        <end position="315"/>
    </location>
</feature>
<keyword evidence="5" id="KW-0539">Nucleus</keyword>
<feature type="compositionally biased region" description="Pro residues" evidence="6">
    <location>
        <begin position="1"/>
        <end position="16"/>
    </location>
</feature>
<feature type="compositionally biased region" description="Gly residues" evidence="6">
    <location>
        <begin position="296"/>
        <end position="308"/>
    </location>
</feature>
<gene>
    <name evidence="8" type="primary">WRKY23_3</name>
    <name evidence="8" type="ORF">PIB30_080980</name>
</gene>
<dbReference type="Pfam" id="PF03106">
    <property type="entry name" value="WRKY"/>
    <property type="match status" value="1"/>
</dbReference>
<dbReference type="InterPro" id="IPR044810">
    <property type="entry name" value="WRKY_plant"/>
</dbReference>
<protein>
    <submittedName>
        <fullName evidence="8">Transcription factor</fullName>
    </submittedName>
</protein>
<dbReference type="EMBL" id="JASCZI010242851">
    <property type="protein sequence ID" value="MED6212206.1"/>
    <property type="molecule type" value="Genomic_DNA"/>
</dbReference>
<keyword evidence="2" id="KW-0805">Transcription regulation</keyword>
<evidence type="ECO:0000256" key="4">
    <source>
        <dbReference type="ARBA" id="ARBA00023163"/>
    </source>
</evidence>
<feature type="compositionally biased region" description="Low complexity" evidence="6">
    <location>
        <begin position="122"/>
        <end position="132"/>
    </location>
</feature>
<reference evidence="8 9" key="1">
    <citation type="journal article" date="2023" name="Plants (Basel)">
        <title>Bridging the Gap: Combining Genomics and Transcriptomics Approaches to Understand Stylosanthes scabra, an Orphan Legume from the Brazilian Caatinga.</title>
        <authorList>
            <person name="Ferreira-Neto J.R.C."/>
            <person name="da Silva M.D."/>
            <person name="Binneck E."/>
            <person name="de Melo N.F."/>
            <person name="da Silva R.H."/>
            <person name="de Melo A.L.T.M."/>
            <person name="Pandolfi V."/>
            <person name="Bustamante F.O."/>
            <person name="Brasileiro-Vidal A.C."/>
            <person name="Benko-Iseppon A.M."/>
        </authorList>
    </citation>
    <scope>NUCLEOTIDE SEQUENCE [LARGE SCALE GENOMIC DNA]</scope>
    <source>
        <tissue evidence="8">Leaves</tissue>
    </source>
</reference>
<dbReference type="SUPFAM" id="SSF118290">
    <property type="entry name" value="WRKY DNA-binding domain"/>
    <property type="match status" value="1"/>
</dbReference>
<dbReference type="InterPro" id="IPR036576">
    <property type="entry name" value="WRKY_dom_sf"/>
</dbReference>
<comment type="subcellular location">
    <subcellularLocation>
        <location evidence="1">Nucleus</location>
    </subcellularLocation>
</comment>